<accession>A0A0F9ATV1</accession>
<evidence type="ECO:0000313" key="1">
    <source>
        <dbReference type="EMBL" id="KKL13024.1"/>
    </source>
</evidence>
<sequence length="84" mass="10080">MEELNFNEWFTLFLKEKGLSDIVIEFEDKYAWHHMPIQVVREYLSFCNEEVQLKIKSKLVELDFCNISISNFLEYIARGIGKEE</sequence>
<proteinExistence type="predicted"/>
<dbReference type="AlphaFoldDB" id="A0A0F9ATV1"/>
<protein>
    <submittedName>
        <fullName evidence="1">Uncharacterized protein</fullName>
    </submittedName>
</protein>
<dbReference type="EMBL" id="LAZR01041027">
    <property type="protein sequence ID" value="KKL13024.1"/>
    <property type="molecule type" value="Genomic_DNA"/>
</dbReference>
<reference evidence="1" key="1">
    <citation type="journal article" date="2015" name="Nature">
        <title>Complex archaea that bridge the gap between prokaryotes and eukaryotes.</title>
        <authorList>
            <person name="Spang A."/>
            <person name="Saw J.H."/>
            <person name="Jorgensen S.L."/>
            <person name="Zaremba-Niedzwiedzka K."/>
            <person name="Martijn J."/>
            <person name="Lind A.E."/>
            <person name="van Eijk R."/>
            <person name="Schleper C."/>
            <person name="Guy L."/>
            <person name="Ettema T.J."/>
        </authorList>
    </citation>
    <scope>NUCLEOTIDE SEQUENCE</scope>
</reference>
<comment type="caution">
    <text evidence="1">The sequence shown here is derived from an EMBL/GenBank/DDBJ whole genome shotgun (WGS) entry which is preliminary data.</text>
</comment>
<name>A0A0F9ATV1_9ZZZZ</name>
<organism evidence="1">
    <name type="scientific">marine sediment metagenome</name>
    <dbReference type="NCBI Taxonomy" id="412755"/>
    <lineage>
        <taxon>unclassified sequences</taxon>
        <taxon>metagenomes</taxon>
        <taxon>ecological metagenomes</taxon>
    </lineage>
</organism>
<gene>
    <name evidence="1" type="ORF">LCGC14_2529900</name>
</gene>